<protein>
    <submittedName>
        <fullName evidence="2">Uncharacterized protein</fullName>
    </submittedName>
</protein>
<evidence type="ECO:0000313" key="3">
    <source>
        <dbReference type="Proteomes" id="UP001595847"/>
    </source>
</evidence>
<evidence type="ECO:0000256" key="1">
    <source>
        <dbReference type="SAM" id="MobiDB-lite"/>
    </source>
</evidence>
<sequence length="186" mass="21521">MNEIHLTQPILNVVDLAKKEVEKGVEKLGEKVKKDAVSGKKVKGKYKSVDDVLKEFRKGVEKAFDEAFAKKWEKFHPIGENPRKPPRHLVVEQKVRFSADQLNNFRERENLKPVKRKGGLFGKRKQERMEADRRDVEGWLTPQQVMAAERERQKRDGPSGNLSSGTYRGRGGMEQARRQARHYKSI</sequence>
<reference evidence="3" key="1">
    <citation type="journal article" date="2019" name="Int. J. Syst. Evol. Microbiol.">
        <title>The Global Catalogue of Microorganisms (GCM) 10K type strain sequencing project: providing services to taxonomists for standard genome sequencing and annotation.</title>
        <authorList>
            <consortium name="The Broad Institute Genomics Platform"/>
            <consortium name="The Broad Institute Genome Sequencing Center for Infectious Disease"/>
            <person name="Wu L."/>
            <person name="Ma J."/>
        </authorList>
    </citation>
    <scope>NUCLEOTIDE SEQUENCE [LARGE SCALE GENOMIC DNA]</scope>
    <source>
        <strain evidence="3">TBRC 1826</strain>
    </source>
</reference>
<name>A0ABV8FL94_9ACTN</name>
<keyword evidence="3" id="KW-1185">Reference proteome</keyword>
<organism evidence="2 3">
    <name type="scientific">Nocardiopsis sediminis</name>
    <dbReference type="NCBI Taxonomy" id="1778267"/>
    <lineage>
        <taxon>Bacteria</taxon>
        <taxon>Bacillati</taxon>
        <taxon>Actinomycetota</taxon>
        <taxon>Actinomycetes</taxon>
        <taxon>Streptosporangiales</taxon>
        <taxon>Nocardiopsidaceae</taxon>
        <taxon>Nocardiopsis</taxon>
    </lineage>
</organism>
<feature type="compositionally biased region" description="Basic residues" evidence="1">
    <location>
        <begin position="113"/>
        <end position="126"/>
    </location>
</feature>
<dbReference type="EMBL" id="JBHSBH010000007">
    <property type="protein sequence ID" value="MFC3996134.1"/>
    <property type="molecule type" value="Genomic_DNA"/>
</dbReference>
<dbReference type="Proteomes" id="UP001595847">
    <property type="component" value="Unassembled WGS sequence"/>
</dbReference>
<feature type="region of interest" description="Disordered" evidence="1">
    <location>
        <begin position="109"/>
        <end position="186"/>
    </location>
</feature>
<feature type="compositionally biased region" description="Basic and acidic residues" evidence="1">
    <location>
        <begin position="148"/>
        <end position="157"/>
    </location>
</feature>
<proteinExistence type="predicted"/>
<comment type="caution">
    <text evidence="2">The sequence shown here is derived from an EMBL/GenBank/DDBJ whole genome shotgun (WGS) entry which is preliminary data.</text>
</comment>
<gene>
    <name evidence="2" type="ORF">ACFOVU_09430</name>
</gene>
<dbReference type="RefSeq" id="WP_378531922.1">
    <property type="nucleotide sequence ID" value="NZ_JBHSBH010000007.1"/>
</dbReference>
<accession>A0ABV8FL94</accession>
<feature type="compositionally biased region" description="Basic and acidic residues" evidence="1">
    <location>
        <begin position="127"/>
        <end position="137"/>
    </location>
</feature>
<evidence type="ECO:0000313" key="2">
    <source>
        <dbReference type="EMBL" id="MFC3996134.1"/>
    </source>
</evidence>